<sequence>MSRFEKLSRSGVVWILIASFLFSVMGVMVKLGASQFTTAELLFYRCAASLVVMGGVVWYQGYSLRTGQLKKQLSRSISGTVSMMFYFYAISHLPLGTAFTLNYTSPMFLAALSTLYLHERFNSKLLGSIIAGFAGVALLLHPTFEQSQWLAGVSGLLSGLLSAVAYLNVRLLSQAGEPDWRTVFYFSLISTLVGFVWMMTGPLHAIDGRGLLIIVGMGVTATLAQLALTRAYRTGKPLVMASLAYSTVLFSTFFGMVFWHDRHPTTAYLAIMLIIGAGVVAVMNGRR</sequence>
<feature type="transmembrane region" description="Helical" evidence="5">
    <location>
        <begin position="150"/>
        <end position="171"/>
    </location>
</feature>
<feature type="domain" description="EamA" evidence="6">
    <location>
        <begin position="10"/>
        <end position="140"/>
    </location>
</feature>
<feature type="transmembrane region" description="Helical" evidence="5">
    <location>
        <begin position="41"/>
        <end position="61"/>
    </location>
</feature>
<dbReference type="InterPro" id="IPR037185">
    <property type="entry name" value="EmrE-like"/>
</dbReference>
<evidence type="ECO:0000313" key="8">
    <source>
        <dbReference type="Proteomes" id="UP001172778"/>
    </source>
</evidence>
<gene>
    <name evidence="7" type="ORF">PZA18_10200</name>
</gene>
<reference evidence="7" key="1">
    <citation type="submission" date="2023-03" db="EMBL/GenBank/DDBJ databases">
        <title>Chitinimonas shenzhenensis gen. nov., sp. nov., a novel member of family Burkholderiaceae isolated from activated sludge collected in Shen Zhen, China.</title>
        <authorList>
            <person name="Wang X."/>
        </authorList>
    </citation>
    <scope>NUCLEOTIDE SEQUENCE</scope>
    <source>
        <strain evidence="7">DQS-5</strain>
    </source>
</reference>
<keyword evidence="4 5" id="KW-0472">Membrane</keyword>
<feature type="transmembrane region" description="Helical" evidence="5">
    <location>
        <begin position="183"/>
        <end position="205"/>
    </location>
</feature>
<keyword evidence="3 5" id="KW-1133">Transmembrane helix</keyword>
<accession>A0ABT7E0J2</accession>
<evidence type="ECO:0000256" key="5">
    <source>
        <dbReference type="SAM" id="Phobius"/>
    </source>
</evidence>
<dbReference type="InterPro" id="IPR000620">
    <property type="entry name" value="EamA_dom"/>
</dbReference>
<feature type="transmembrane region" description="Helical" evidence="5">
    <location>
        <begin position="238"/>
        <end position="259"/>
    </location>
</feature>
<dbReference type="Proteomes" id="UP001172778">
    <property type="component" value="Unassembled WGS sequence"/>
</dbReference>
<organism evidence="7 8">
    <name type="scientific">Parachitinimonas caeni</name>
    <dbReference type="NCBI Taxonomy" id="3031301"/>
    <lineage>
        <taxon>Bacteria</taxon>
        <taxon>Pseudomonadati</taxon>
        <taxon>Pseudomonadota</taxon>
        <taxon>Betaproteobacteria</taxon>
        <taxon>Neisseriales</taxon>
        <taxon>Chitinibacteraceae</taxon>
        <taxon>Parachitinimonas</taxon>
    </lineage>
</organism>
<comment type="subcellular location">
    <subcellularLocation>
        <location evidence="1">Membrane</location>
        <topology evidence="1">Multi-pass membrane protein</topology>
    </subcellularLocation>
</comment>
<protein>
    <submittedName>
        <fullName evidence="7">DMT family transporter</fullName>
    </submittedName>
</protein>
<evidence type="ECO:0000256" key="2">
    <source>
        <dbReference type="ARBA" id="ARBA00022692"/>
    </source>
</evidence>
<feature type="transmembrane region" description="Helical" evidence="5">
    <location>
        <begin position="211"/>
        <end position="231"/>
    </location>
</feature>
<dbReference type="RefSeq" id="WP_284100735.1">
    <property type="nucleotide sequence ID" value="NZ_JARRAF010000010.1"/>
</dbReference>
<evidence type="ECO:0000313" key="7">
    <source>
        <dbReference type="EMBL" id="MDK2124422.1"/>
    </source>
</evidence>
<evidence type="ECO:0000256" key="4">
    <source>
        <dbReference type="ARBA" id="ARBA00023136"/>
    </source>
</evidence>
<evidence type="ECO:0000256" key="1">
    <source>
        <dbReference type="ARBA" id="ARBA00004141"/>
    </source>
</evidence>
<name>A0ABT7E0J2_9NEIS</name>
<feature type="transmembrane region" description="Helical" evidence="5">
    <location>
        <begin position="265"/>
        <end position="283"/>
    </location>
</feature>
<dbReference type="SUPFAM" id="SSF103481">
    <property type="entry name" value="Multidrug resistance efflux transporter EmrE"/>
    <property type="match status" value="2"/>
</dbReference>
<feature type="transmembrane region" description="Helical" evidence="5">
    <location>
        <begin position="125"/>
        <end position="144"/>
    </location>
</feature>
<keyword evidence="8" id="KW-1185">Reference proteome</keyword>
<dbReference type="EMBL" id="JARRAF010000010">
    <property type="protein sequence ID" value="MDK2124422.1"/>
    <property type="molecule type" value="Genomic_DNA"/>
</dbReference>
<dbReference type="PANTHER" id="PTHR22911">
    <property type="entry name" value="ACYL-MALONYL CONDENSING ENZYME-RELATED"/>
    <property type="match status" value="1"/>
</dbReference>
<evidence type="ECO:0000259" key="6">
    <source>
        <dbReference type="Pfam" id="PF00892"/>
    </source>
</evidence>
<feature type="transmembrane region" description="Helical" evidence="5">
    <location>
        <begin position="12"/>
        <end position="29"/>
    </location>
</feature>
<evidence type="ECO:0000256" key="3">
    <source>
        <dbReference type="ARBA" id="ARBA00022989"/>
    </source>
</evidence>
<dbReference type="Pfam" id="PF00892">
    <property type="entry name" value="EamA"/>
    <property type="match status" value="1"/>
</dbReference>
<proteinExistence type="predicted"/>
<keyword evidence="2 5" id="KW-0812">Transmembrane</keyword>
<dbReference type="PANTHER" id="PTHR22911:SF6">
    <property type="entry name" value="SOLUTE CARRIER FAMILY 35 MEMBER G1"/>
    <property type="match status" value="1"/>
</dbReference>
<comment type="caution">
    <text evidence="7">The sequence shown here is derived from an EMBL/GenBank/DDBJ whole genome shotgun (WGS) entry which is preliminary data.</text>
</comment>